<dbReference type="EMBL" id="FWXV01000002">
    <property type="protein sequence ID" value="SMC97591.1"/>
    <property type="molecule type" value="Genomic_DNA"/>
</dbReference>
<feature type="transmembrane region" description="Helical" evidence="1">
    <location>
        <begin position="162"/>
        <end position="183"/>
    </location>
</feature>
<gene>
    <name evidence="2" type="ORF">SAMN05661093_03451</name>
</gene>
<feature type="transmembrane region" description="Helical" evidence="1">
    <location>
        <begin position="398"/>
        <end position="415"/>
    </location>
</feature>
<reference evidence="2 3" key="1">
    <citation type="submission" date="2017-04" db="EMBL/GenBank/DDBJ databases">
        <authorList>
            <person name="Afonso C.L."/>
            <person name="Miller P.J."/>
            <person name="Scott M.A."/>
            <person name="Spackman E."/>
            <person name="Goraichik I."/>
            <person name="Dimitrov K.M."/>
            <person name="Suarez D.L."/>
            <person name="Swayne D.E."/>
        </authorList>
    </citation>
    <scope>NUCLEOTIDE SEQUENCE [LARGE SCALE GENOMIC DNA]</scope>
    <source>
        <strain evidence="2 3">DSM 43828</strain>
    </source>
</reference>
<evidence type="ECO:0000313" key="3">
    <source>
        <dbReference type="Proteomes" id="UP000192674"/>
    </source>
</evidence>
<feature type="transmembrane region" description="Helical" evidence="1">
    <location>
        <begin position="134"/>
        <end position="155"/>
    </location>
</feature>
<feature type="transmembrane region" description="Helical" evidence="1">
    <location>
        <begin position="107"/>
        <end position="128"/>
    </location>
</feature>
<name>A0A1Y5XIT5_KIBAR</name>
<feature type="transmembrane region" description="Helical" evidence="1">
    <location>
        <begin position="277"/>
        <end position="296"/>
    </location>
</feature>
<feature type="transmembrane region" description="Helical" evidence="1">
    <location>
        <begin position="189"/>
        <end position="221"/>
    </location>
</feature>
<evidence type="ECO:0000256" key="1">
    <source>
        <dbReference type="SAM" id="Phobius"/>
    </source>
</evidence>
<keyword evidence="1" id="KW-1133">Transmembrane helix</keyword>
<feature type="transmembrane region" description="Helical" evidence="1">
    <location>
        <begin position="367"/>
        <end position="386"/>
    </location>
</feature>
<protein>
    <submittedName>
        <fullName evidence="2">Uncharacterized protein</fullName>
    </submittedName>
</protein>
<accession>A0A1Y5XIT5</accession>
<dbReference type="RefSeq" id="WP_084427433.1">
    <property type="nucleotide sequence ID" value="NZ_FWXV01000002.1"/>
</dbReference>
<keyword evidence="1" id="KW-0472">Membrane</keyword>
<sequence length="589" mass="64426">MVTIAVADKDVHVGAPPSGTPDRQVRRDLGVRALQTLLSASLLGFLLHWRYGYGAGKVDHWILSPQGINWADPTKFSNDWILENAPQPHWFFDVVTWFGATIDQLGAVYFLYWAISLVVFGAATVLLAHKWAPVHPWVATVMVTMLGGITPWWLLGTGSPMLAIALPGVLAGFLIYLVLAALLTGNYRMAGIVALLTAIVHVQQGGVAAVLLSAVAVVHFVRNRRIDWWLAGSAVACLGIMVAALKARPVAGNVNDFAQACQKLIPYHCEATSWPSLVLWQGIAMVGLALLSVLYMTRQSWPVWAATLGLSAFGLLVGVTVDRWDVPTLGVLAQGLNIYRLDVLLMPFAVWGVLLPIFGRFKEWQRWALLGVVLFLGFHVVGMQFYESAYPLERPNGGPWMAVFAFALTVACAWASRTKAAVRVAATVMALSIALSITDSPSITLKALDATFIQDDDLREWGEAVQRVVPPGQQLIAPPLAMHMRLATARGVLADCKGGPYGGPAWQDYQDRIEDLGGFGQCLDVRPEVYQKLSADRVEMIARKYGTRFVVFEGDDNTAVAGLRRLGWREVLGPHRSVNNRVYQAPWSA</sequence>
<feature type="transmembrane region" description="Helical" evidence="1">
    <location>
        <begin position="228"/>
        <end position="247"/>
    </location>
</feature>
<evidence type="ECO:0000313" key="2">
    <source>
        <dbReference type="EMBL" id="SMC97591.1"/>
    </source>
</evidence>
<dbReference type="OrthoDB" id="5139250at2"/>
<feature type="transmembrane region" description="Helical" evidence="1">
    <location>
        <begin position="341"/>
        <end position="358"/>
    </location>
</feature>
<keyword evidence="3" id="KW-1185">Reference proteome</keyword>
<keyword evidence="1" id="KW-0812">Transmembrane</keyword>
<proteinExistence type="predicted"/>
<dbReference type="AlphaFoldDB" id="A0A1Y5XIT5"/>
<dbReference type="Proteomes" id="UP000192674">
    <property type="component" value="Unassembled WGS sequence"/>
</dbReference>
<feature type="transmembrane region" description="Helical" evidence="1">
    <location>
        <begin position="303"/>
        <end position="321"/>
    </location>
</feature>
<organism evidence="2 3">
    <name type="scientific">Kibdelosporangium aridum</name>
    <dbReference type="NCBI Taxonomy" id="2030"/>
    <lineage>
        <taxon>Bacteria</taxon>
        <taxon>Bacillati</taxon>
        <taxon>Actinomycetota</taxon>
        <taxon>Actinomycetes</taxon>
        <taxon>Pseudonocardiales</taxon>
        <taxon>Pseudonocardiaceae</taxon>
        <taxon>Kibdelosporangium</taxon>
    </lineage>
</organism>